<proteinExistence type="predicted"/>
<comment type="caution">
    <text evidence="1">The sequence shown here is derived from an EMBL/GenBank/DDBJ whole genome shotgun (WGS) entry which is preliminary data.</text>
</comment>
<dbReference type="AlphaFoldDB" id="A0A7W5JRT0"/>
<name>A0A7W5JRT0_9ACTN</name>
<sequence>MTAHSDWLGSVTVADSAFARAAFEKLDRLLTALQPAALDRLRSIARFDDTSAQIDLHHVSGKDWLDVDLHYSEDLGGMFNPLGHEEYYQLRGDLSVEQDALDDLAVLLTSTYAIEETWWRGRHIRTVVKQTSGGEEIGVSVSGWPLLPPKWLLLPNQLTVRRDSLSYGGRLTSN</sequence>
<accession>A0A7W5JRT0</accession>
<dbReference type="RefSeq" id="WP_183335727.1">
    <property type="nucleotide sequence ID" value="NZ_JACHZG010000001.1"/>
</dbReference>
<organism evidence="1 2">
    <name type="scientific">Microlunatus antarcticus</name>
    <dbReference type="NCBI Taxonomy" id="53388"/>
    <lineage>
        <taxon>Bacteria</taxon>
        <taxon>Bacillati</taxon>
        <taxon>Actinomycetota</taxon>
        <taxon>Actinomycetes</taxon>
        <taxon>Propionibacteriales</taxon>
        <taxon>Propionibacteriaceae</taxon>
        <taxon>Microlunatus</taxon>
    </lineage>
</organism>
<gene>
    <name evidence="1" type="ORF">FHX39_000007</name>
</gene>
<evidence type="ECO:0000313" key="2">
    <source>
        <dbReference type="Proteomes" id="UP000565572"/>
    </source>
</evidence>
<dbReference type="EMBL" id="JACHZG010000001">
    <property type="protein sequence ID" value="MBB3325063.1"/>
    <property type="molecule type" value="Genomic_DNA"/>
</dbReference>
<protein>
    <submittedName>
        <fullName evidence="1">Uncharacterized protein</fullName>
    </submittedName>
</protein>
<keyword evidence="2" id="KW-1185">Reference proteome</keyword>
<dbReference type="Proteomes" id="UP000565572">
    <property type="component" value="Unassembled WGS sequence"/>
</dbReference>
<reference evidence="1 2" key="1">
    <citation type="submission" date="2020-08" db="EMBL/GenBank/DDBJ databases">
        <title>Sequencing the genomes of 1000 actinobacteria strains.</title>
        <authorList>
            <person name="Klenk H.-P."/>
        </authorList>
    </citation>
    <scope>NUCLEOTIDE SEQUENCE [LARGE SCALE GENOMIC DNA]</scope>
    <source>
        <strain evidence="1 2">DSM 11053</strain>
    </source>
</reference>
<evidence type="ECO:0000313" key="1">
    <source>
        <dbReference type="EMBL" id="MBB3325063.1"/>
    </source>
</evidence>